<dbReference type="InterPro" id="IPR047676">
    <property type="entry name" value="FxLYD_dom"/>
</dbReference>
<feature type="chain" id="PRO_5044496607" evidence="1">
    <location>
        <begin position="22"/>
        <end position="109"/>
    </location>
</feature>
<proteinExistence type="predicted"/>
<keyword evidence="1" id="KW-0732">Signal</keyword>
<dbReference type="AlphaFoldDB" id="A0AB74UEN0"/>
<protein>
    <submittedName>
        <fullName evidence="2">FxLYD domain-containing protein</fullName>
    </submittedName>
</protein>
<feature type="signal peptide" evidence="1">
    <location>
        <begin position="1"/>
        <end position="21"/>
    </location>
</feature>
<gene>
    <name evidence="2" type="ORF">ABV408_02565</name>
</gene>
<dbReference type="EMBL" id="CP159578">
    <property type="protein sequence ID" value="XCJ80069.1"/>
    <property type="molecule type" value="Genomic_DNA"/>
</dbReference>
<reference evidence="2" key="1">
    <citation type="submission" date="2024-06" db="EMBL/GenBank/DDBJ databases">
        <title>Complete genome of Salinicola endophyticus HNIBRBA4755.</title>
        <authorList>
            <person name="Shin S.Y."/>
            <person name="Kang H."/>
            <person name="Song J."/>
        </authorList>
    </citation>
    <scope>NUCLEOTIDE SEQUENCE</scope>
    <source>
        <strain evidence="2">HNIBRBA4755</strain>
    </source>
</reference>
<dbReference type="RefSeq" id="WP_353980918.1">
    <property type="nucleotide sequence ID" value="NZ_CP159578.1"/>
</dbReference>
<evidence type="ECO:0000256" key="1">
    <source>
        <dbReference type="SAM" id="SignalP"/>
    </source>
</evidence>
<dbReference type="NCBIfam" id="NF038353">
    <property type="entry name" value="FxLYD_dom"/>
    <property type="match status" value="1"/>
</dbReference>
<evidence type="ECO:0000313" key="2">
    <source>
        <dbReference type="EMBL" id="XCJ80069.1"/>
    </source>
</evidence>
<sequence length="109" mass="11699">MKKIIMTCMASLWLVAGSAFAQGVVLVENSVSIDNSQGYARIVGEAVNNSKDVVGSVFISFNLYDQQDRQVGNAIANLSNVAPGGKVRFGATANVQDFAYAKFVKITEY</sequence>
<name>A0AB74UEN0_9GAMM</name>
<accession>A0AB74UEN0</accession>
<organism evidence="2">
    <name type="scientific">Salinicola endophyticus</name>
    <dbReference type="NCBI Taxonomy" id="1949083"/>
    <lineage>
        <taxon>Bacteria</taxon>
        <taxon>Pseudomonadati</taxon>
        <taxon>Pseudomonadota</taxon>
        <taxon>Gammaproteobacteria</taxon>
        <taxon>Oceanospirillales</taxon>
        <taxon>Halomonadaceae</taxon>
        <taxon>Salinicola</taxon>
    </lineage>
</organism>